<proteinExistence type="predicted"/>
<dbReference type="Proteomes" id="UP001621714">
    <property type="component" value="Unassembled WGS sequence"/>
</dbReference>
<organism evidence="1 2">
    <name type="scientific">Marinospirillum alkalitolerans</name>
    <dbReference type="NCBI Taxonomy" id="3123374"/>
    <lineage>
        <taxon>Bacteria</taxon>
        <taxon>Pseudomonadati</taxon>
        <taxon>Pseudomonadota</taxon>
        <taxon>Gammaproteobacteria</taxon>
        <taxon>Oceanospirillales</taxon>
        <taxon>Oceanospirillaceae</taxon>
        <taxon>Marinospirillum</taxon>
    </lineage>
</organism>
<gene>
    <name evidence="1" type="ORF">V6U78_12575</name>
</gene>
<protein>
    <submittedName>
        <fullName evidence="1">Uncharacterized protein</fullName>
    </submittedName>
</protein>
<comment type="caution">
    <text evidence="1">The sequence shown here is derived from an EMBL/GenBank/DDBJ whole genome shotgun (WGS) entry which is preliminary data.</text>
</comment>
<name>A0ABW8Q0Y4_9GAMM</name>
<evidence type="ECO:0000313" key="2">
    <source>
        <dbReference type="Proteomes" id="UP001621714"/>
    </source>
</evidence>
<reference evidence="1 2" key="1">
    <citation type="submission" date="2024-02" db="EMBL/GenBank/DDBJ databases">
        <title>Marinospirillum sp. MEB 164 isolated from Lonar lake sediment.</title>
        <authorList>
            <person name="Joshi A."/>
            <person name="Thite S."/>
        </authorList>
    </citation>
    <scope>NUCLEOTIDE SEQUENCE [LARGE SCALE GENOMIC DNA]</scope>
    <source>
        <strain evidence="1 2">MEB164</strain>
    </source>
</reference>
<dbReference type="EMBL" id="JBANFI010000016">
    <property type="protein sequence ID" value="MFK7161871.1"/>
    <property type="molecule type" value="Genomic_DNA"/>
</dbReference>
<accession>A0ABW8Q0Y4</accession>
<keyword evidence="2" id="KW-1185">Reference proteome</keyword>
<sequence length="191" mass="21774">MWITHNYVGTTRNGVRCLFFLLLEDYIEEQSQFARELSLELERFARNLGDHGAVVRPFSGDIEQARQGVLQKSWTPEQLEEIQKTPALLMISTDFDEFDPQEHPWLLFNLGSRVYEGVPGAYRFRNPLAAITDAVANDGVDPFDVAHRAQHEIEVNDALKIFEAKPGLFGFSIDLVKAGEVITTAFRRYAR</sequence>
<evidence type="ECO:0000313" key="1">
    <source>
        <dbReference type="EMBL" id="MFK7161871.1"/>
    </source>
</evidence>
<dbReference type="RefSeq" id="WP_405341534.1">
    <property type="nucleotide sequence ID" value="NZ_JBANFI010000016.1"/>
</dbReference>